<dbReference type="OrthoDB" id="9811121at2"/>
<organism evidence="1 2">
    <name type="scientific">Cloacibacillus porcorum</name>
    <dbReference type="NCBI Taxonomy" id="1197717"/>
    <lineage>
        <taxon>Bacteria</taxon>
        <taxon>Thermotogati</taxon>
        <taxon>Synergistota</taxon>
        <taxon>Synergistia</taxon>
        <taxon>Synergistales</taxon>
        <taxon>Synergistaceae</taxon>
        <taxon>Cloacibacillus</taxon>
    </lineage>
</organism>
<evidence type="ECO:0000313" key="1">
    <source>
        <dbReference type="EMBL" id="ANZ44479.1"/>
    </source>
</evidence>
<proteinExistence type="predicted"/>
<dbReference type="GeneID" id="83057191"/>
<dbReference type="EMBL" id="CP016757">
    <property type="protein sequence ID" value="ANZ44479.1"/>
    <property type="molecule type" value="Genomic_DNA"/>
</dbReference>
<dbReference type="KEGG" id="cpor:BED41_04890"/>
<keyword evidence="2" id="KW-1185">Reference proteome</keyword>
<reference evidence="1" key="1">
    <citation type="submission" date="2016-08" db="EMBL/GenBank/DDBJ databases">
        <title>Complete genome of Cloacibacillus porcorum.</title>
        <authorList>
            <person name="Looft T."/>
            <person name="Bayles D.O."/>
            <person name="Alt D.P."/>
        </authorList>
    </citation>
    <scope>NUCLEOTIDE SEQUENCE [LARGE SCALE GENOMIC DNA]</scope>
    <source>
        <strain evidence="1">CL-84</strain>
    </source>
</reference>
<evidence type="ECO:0000313" key="2">
    <source>
        <dbReference type="Proteomes" id="UP000093044"/>
    </source>
</evidence>
<dbReference type="RefSeq" id="WP_066743658.1">
    <property type="nucleotide sequence ID" value="NZ_CALCLR010000123.1"/>
</dbReference>
<accession>A0A1B2I3D4</accession>
<dbReference type="STRING" id="1197717.BED41_04890"/>
<dbReference type="Proteomes" id="UP000093044">
    <property type="component" value="Chromosome"/>
</dbReference>
<gene>
    <name evidence="1" type="ORF">BED41_04890</name>
</gene>
<name>A0A1B2I3D4_9BACT</name>
<protein>
    <submittedName>
        <fullName evidence="1">Uncharacterized protein</fullName>
    </submittedName>
</protein>
<sequence length="102" mass="11137">MACPDSGSSLRQAGEYGECWALVLSECYRPAEITTAFVLPELWNTGYALDIVPKLADRNAAETTELLGRLAKKYGYGLCAVLCPKDAIKMKGEVPLYLGDFN</sequence>
<dbReference type="AlphaFoldDB" id="A0A1B2I3D4"/>